<dbReference type="PANTHER" id="PTHR23345">
    <property type="entry name" value="VITELLOGENIN-RELATED"/>
    <property type="match status" value="1"/>
</dbReference>
<dbReference type="InterPro" id="IPR001747">
    <property type="entry name" value="Vitellogenin_N"/>
</dbReference>
<feature type="compositionally biased region" description="Low complexity" evidence="3">
    <location>
        <begin position="1448"/>
        <end position="1459"/>
    </location>
</feature>
<dbReference type="InterPro" id="IPR015816">
    <property type="entry name" value="Vitellinogen_b-sht_N"/>
</dbReference>
<dbReference type="PANTHER" id="PTHR23345:SF33">
    <property type="entry name" value="CROSSVEINLESS D"/>
    <property type="match status" value="1"/>
</dbReference>
<dbReference type="Pfam" id="PF01347">
    <property type="entry name" value="Vitellogenin_N"/>
    <property type="match status" value="1"/>
</dbReference>
<feature type="region of interest" description="Disordered" evidence="3">
    <location>
        <begin position="1448"/>
        <end position="1476"/>
    </location>
</feature>
<dbReference type="FunFam" id="2.30.230.10:FF:000006">
    <property type="entry name" value="Uncharacterized protein, isoform B"/>
    <property type="match status" value="1"/>
</dbReference>
<keyword evidence="7" id="KW-1185">Reference proteome</keyword>
<evidence type="ECO:0000256" key="4">
    <source>
        <dbReference type="SAM" id="SignalP"/>
    </source>
</evidence>
<accession>A0AAU9EU00</accession>
<dbReference type="SUPFAM" id="SSF56968">
    <property type="entry name" value="Lipovitellin-phosvitin complex, beta-sheet shell regions"/>
    <property type="match status" value="2"/>
</dbReference>
<dbReference type="SUPFAM" id="SSF48431">
    <property type="entry name" value="Lipovitellin-phosvitin complex, superhelical domain"/>
    <property type="match status" value="1"/>
</dbReference>
<proteinExistence type="predicted"/>
<dbReference type="PROSITE" id="PS51211">
    <property type="entry name" value="VITELLOGENIN"/>
    <property type="match status" value="1"/>
</dbReference>
<dbReference type="SMART" id="SM00638">
    <property type="entry name" value="LPD_N"/>
    <property type="match status" value="1"/>
</dbReference>
<gene>
    <name evidence="6" type="ORF">DMAD_08401</name>
</gene>
<dbReference type="Gene3D" id="1.25.10.20">
    <property type="entry name" value="Vitellinogen, superhelical"/>
    <property type="match status" value="1"/>
</dbReference>
<dbReference type="EMBL" id="AP029263">
    <property type="protein sequence ID" value="BFF89702.1"/>
    <property type="molecule type" value="Genomic_DNA"/>
</dbReference>
<dbReference type="GO" id="GO:0005319">
    <property type="term" value="F:lipid transporter activity"/>
    <property type="evidence" value="ECO:0007669"/>
    <property type="project" value="InterPro"/>
</dbReference>
<evidence type="ECO:0000256" key="3">
    <source>
        <dbReference type="SAM" id="MobiDB-lite"/>
    </source>
</evidence>
<keyword evidence="1 4" id="KW-0732">Signal</keyword>
<evidence type="ECO:0000313" key="7">
    <source>
        <dbReference type="Proteomes" id="UP001500889"/>
    </source>
</evidence>
<dbReference type="InterPro" id="IPR015255">
    <property type="entry name" value="Vitellinogen_open_b-sht"/>
</dbReference>
<dbReference type="Pfam" id="PF09172">
    <property type="entry name" value="Vit_open_b-sht"/>
    <property type="match status" value="1"/>
</dbReference>
<reference evidence="6 7" key="1">
    <citation type="submission" date="2024-02" db="EMBL/GenBank/DDBJ databases">
        <title>A chromosome-level genome assembly of Drosophila madeirensis, a fruit fly species endemic to Madeira island.</title>
        <authorList>
            <person name="Tomihara K."/>
            <person name="Llopart A."/>
            <person name="Yamamoto D."/>
        </authorList>
    </citation>
    <scope>NUCLEOTIDE SEQUENCE [LARGE SCALE GENOMIC DNA]</scope>
    <source>
        <strain evidence="6 7">RF1</strain>
    </source>
</reference>
<dbReference type="InterPro" id="IPR015819">
    <property type="entry name" value="Lipid_transp_b-sht_shell"/>
</dbReference>
<dbReference type="Proteomes" id="UP001500889">
    <property type="component" value="Chromosome O"/>
</dbReference>
<comment type="caution">
    <text evidence="2">Lacks conserved residue(s) required for the propagation of feature annotation.</text>
</comment>
<feature type="chain" id="PRO_5043616921" description="Vitellogenin domain-containing protein" evidence="4">
    <location>
        <begin position="22"/>
        <end position="1476"/>
    </location>
</feature>
<name>A0AAU9EU00_DROMD</name>
<feature type="domain" description="Vitellogenin" evidence="5">
    <location>
        <begin position="25"/>
        <end position="665"/>
    </location>
</feature>
<evidence type="ECO:0000256" key="1">
    <source>
        <dbReference type="ARBA" id="ARBA00022729"/>
    </source>
</evidence>
<dbReference type="SMART" id="SM01169">
    <property type="entry name" value="DUF1943"/>
    <property type="match status" value="1"/>
</dbReference>
<dbReference type="Gene3D" id="2.30.230.10">
    <property type="entry name" value="Lipovitellin, beta-sheet shell regions, chain A"/>
    <property type="match status" value="1"/>
</dbReference>
<evidence type="ECO:0000259" key="5">
    <source>
        <dbReference type="PROSITE" id="PS51211"/>
    </source>
</evidence>
<evidence type="ECO:0000313" key="6">
    <source>
        <dbReference type="EMBL" id="BFF89702.1"/>
    </source>
</evidence>
<organism evidence="6 7">
    <name type="scientific">Drosophila madeirensis</name>
    <name type="common">Fruit fly</name>
    <dbReference type="NCBI Taxonomy" id="30013"/>
    <lineage>
        <taxon>Eukaryota</taxon>
        <taxon>Metazoa</taxon>
        <taxon>Ecdysozoa</taxon>
        <taxon>Arthropoda</taxon>
        <taxon>Hexapoda</taxon>
        <taxon>Insecta</taxon>
        <taxon>Pterygota</taxon>
        <taxon>Neoptera</taxon>
        <taxon>Endopterygota</taxon>
        <taxon>Diptera</taxon>
        <taxon>Brachycera</taxon>
        <taxon>Muscomorpha</taxon>
        <taxon>Ephydroidea</taxon>
        <taxon>Drosophilidae</taxon>
        <taxon>Drosophila</taxon>
        <taxon>Sophophora</taxon>
    </lineage>
</organism>
<protein>
    <recommendedName>
        <fullName evidence="5">Vitellogenin domain-containing protein</fullName>
    </recommendedName>
</protein>
<evidence type="ECO:0000256" key="2">
    <source>
        <dbReference type="PROSITE-ProRule" id="PRU00557"/>
    </source>
</evidence>
<dbReference type="InterPro" id="IPR050733">
    <property type="entry name" value="Vitellogenin/Apolipophorin"/>
</dbReference>
<sequence length="1476" mass="168153">MRRLKCSVFVYLFLIFDAGHAFNIIGLNKQMLYEYVGNVLVGAKPQDEGHPSPPTTGWIVRGKLTLQRQSELVMAAALVIDDVTLNNSGEKFLQNKEMYPPYKPFKIVLTANGSISHVVFKEGDPIWSMNFKRAIASVLQFQMKSSGAFVLDELGIHGTCRTEYFVSNKTNYISIRKTPELKTCTPYSEAVHITRSNVPPNTCEFDHQKSVIIGNEAIYGMLPHNETGYFLSMAHAKGTTLIHTFESTGEAQYINSELLLNFQNETPIDNPIDIETSMAAEPSSLELQPLEPNDPTGGRNPQQQETLIVQAAGLLDSLAEALESTEFKFGEPYDSTLSDVIKLLSEVDFESLKKLYREVDIGTSYRQETIRNIFHEIIPRIGTKASVFLTHHLIVRKMTKPQIAVQLLIPMPFHIFELSAELVHVCEDFLKIGPDRPDVRQAAILSFATLVHNVYVARGIDKDEFEEYVQKYFNAYLNDRDFEQKMLYLQGLNNLQLGNVANYLEPIVQDPNENEDLKFMAAWTTLPLAPTRPERIYEIYWPIFESRNASLELRVAAVTLLLISNPTAARLISIHRIIQSETDPHMINYYRTTVTSISETTYPCYQHLRRLLSYMHRHLPQKPEPRYWVTGNYIFDYRDSKFGIGAMLQVFLVGDPKSDMPVVAFFKFDTEALGKFTGQLALYIKARGLPDAILSTMQSRNSSDPFTYKSIKSLLSLLHAPAINSKNLHLEFILQMEGKTVLSYFLNQRMFTQLTYENLLERLQQIIRTDSHINMQTVRWPFMNRYSVPTVLGTSSDVLLQTTVLTSLRGNITEQRTPPISKHTLEIDARYSSYASVRSRSYNPFLNLDHEINREQGFLIYVPFSNELNLNMSGSPCTRYSFSRPQNLTSGLSFKSRAVTKTRGLITKTATAPFEEIMLPERSNDVFQFLTYSMPDLGVQVAINTNLNELIKYRGMLLKSEFIENGFSRNMIVSLLMYVFGFTQLSSIHLGHDRNFTLLMYNENATKLEGSFCADDVLKTADLKGRQIALTLQHTDETQNVDALHSWNITLDVQTSTKSSWFKVIGQIQRNSKDDEEDWKACTRLTYEPLVFTKRPHTLNGNVVFGLASEAGACPENGSTVQFAARAGPSEHARAFLRSDKISLTDTDFCPKEVLKFSPIPTSKYCKRSNFENFTSITQYDMDLKFNNMPAWFELWSNRLDHLVSALSAHKVDSLHMSQEINITMHTPNDYFWLTVEVNGVNWRIYHIPFLYKLDSKFDASHELTYDSGLKRSCSVINGMINTFDDYLINLGEIVTQPECLTLLVADCSPLPKMAVFLTPSPAHGLASNYGLRIHIGQNYFNLHSRTDNSSQPNDQPVYIYVNQEQTPHDVRLKPYQWPLEDSDYDFRVELNEQNILIVECVQISATIQFDLFNILNFEIYGVYKHQMCGLCSKPLNRMQNYTLCEPEPITSSSSSSTPPAAPQQHENSTEKVIVV</sequence>
<dbReference type="InterPro" id="IPR011030">
    <property type="entry name" value="Lipovitellin_superhlx_dom"/>
</dbReference>
<feature type="signal peptide" evidence="4">
    <location>
        <begin position="1"/>
        <end position="21"/>
    </location>
</feature>